<comment type="caution">
    <text evidence="1">The sequence shown here is derived from an EMBL/GenBank/DDBJ whole genome shotgun (WGS) entry which is preliminary data.</text>
</comment>
<keyword evidence="2" id="KW-1185">Reference proteome</keyword>
<gene>
    <name evidence="1" type="ORF">I4F81_006138</name>
</gene>
<accession>A0ACC3BZT0</accession>
<evidence type="ECO:0000313" key="2">
    <source>
        <dbReference type="Proteomes" id="UP000798662"/>
    </source>
</evidence>
<dbReference type="EMBL" id="CM020619">
    <property type="protein sequence ID" value="KAK1863584.1"/>
    <property type="molecule type" value="Genomic_DNA"/>
</dbReference>
<sequence length="1164" mass="117213">MQRRRRPSGPPAARGSADDDVEAAKPGSPRWGPRLCRAARGQPRVAAAAVAVLTLAVSAGGWAAWRAAGGAPAQQGSSRFLGGGRPPPVGLSALPAGVPLPGFPDVVAHRLLAPAAVAARHPPLPGAEADAVVTAGEPPPTRPKIVGLVEARNALRALPFFLSALAAVVDAVVLLDDVSTDASVAFLAAHGGSLGVELLLTKTGGWVREELRDRSILLHAGRSAGGTHFVLLDYDEVFAHGCVADGSLRRRIAALRPGGWLALPWLEAWRSAAVARVRPDDADMNFLTRRQVVVFADDGAVSYGAASSLSRQLSAGVAGPAGGGGGGAARRPATIHSLRCPRSLCPPPPAYHAPPPSAQGGARPATPDGRCGVVELRFLNLENVLLKAAWYEALAVRHNASAAVSRGKMIDALFGGGGGESVATRPVATASVAAYPLWAASVYDVVDTWRAREVVEWTAGLSTAALDAFPALSRVDVGALRAALEAPTVDAAAEGEAILAAASAAADALAAADVGAGGVGKAHAGGRSSPLAPTLAMPPGLLHYVPRRRRGEALPPTLVVVAAASLAVRAYAGRLLRALGGSPVVLPSLNAGAAPACGAGGVPDEVSYEARRAAVEPALRAPGAPLAGGGGPSGLTYVSPPVGRLACELSDVLARELADMHVVYLVLSTGSGAAGDGAPTFASAAVPPADDDSLSHAERVASITALSRDRWAPAAASAGSPHTLLSVHIDALLSLGGAAALASSLRPADTSATPVDWLAVLGVVEAENRLQRRSRTAAGVPAPPLPPVARLLFSLNCGRSGSRYLAGLLGTVRGVQVALHEPPCPAGACSGGGGMPMQRVRLADSYASRRDVKLPMIRAALAAAVAAALAPGGGGVAERLPAAAAAAERAGGACGSGEHPHLYSLVAWGVGARHAGGGDAGGSSPAAAGGSGGSCVVWRPVLYAETNPNFKAWFYDVVLDALPGDGGYDVDVLHVRKYLPAVVKSLYETGYFTSRDGTTWMETGAGVNALVRAPPPAAPAAAAGASPADRRQAAALDALLSYAINAEAVGRAVAARYAPVRGVRVTDARAEVLYGPAGATALLRTLRLSPTPATAAVAGVRVDKYGAAGGGGGGGGGRRRGGRLPLAAAIAATDRYLARCAAAGIAVPRGMVHLRRVDGFAYPE</sequence>
<organism evidence="1 2">
    <name type="scientific">Pyropia yezoensis</name>
    <name type="common">Susabi-nori</name>
    <name type="synonym">Porphyra yezoensis</name>
    <dbReference type="NCBI Taxonomy" id="2788"/>
    <lineage>
        <taxon>Eukaryota</taxon>
        <taxon>Rhodophyta</taxon>
        <taxon>Bangiophyceae</taxon>
        <taxon>Bangiales</taxon>
        <taxon>Bangiaceae</taxon>
        <taxon>Pyropia</taxon>
    </lineage>
</organism>
<proteinExistence type="predicted"/>
<protein>
    <submittedName>
        <fullName evidence="1">Uncharacterized protein</fullName>
    </submittedName>
</protein>
<dbReference type="Proteomes" id="UP000798662">
    <property type="component" value="Chromosome 2"/>
</dbReference>
<name>A0ACC3BZT0_PYRYE</name>
<evidence type="ECO:0000313" key="1">
    <source>
        <dbReference type="EMBL" id="KAK1863584.1"/>
    </source>
</evidence>
<reference evidence="1" key="1">
    <citation type="submission" date="2019-11" db="EMBL/GenBank/DDBJ databases">
        <title>Nori genome reveals adaptations in red seaweeds to the harsh intertidal environment.</title>
        <authorList>
            <person name="Wang D."/>
            <person name="Mao Y."/>
        </authorList>
    </citation>
    <scope>NUCLEOTIDE SEQUENCE</scope>
    <source>
        <tissue evidence="1">Gametophyte</tissue>
    </source>
</reference>